<dbReference type="InterPro" id="IPR015897">
    <property type="entry name" value="CHK_kinase-like"/>
</dbReference>
<evidence type="ECO:0000259" key="1">
    <source>
        <dbReference type="SMART" id="SM00587"/>
    </source>
</evidence>
<dbReference type="RefSeq" id="WP_110451211.1">
    <property type="nucleotide sequence ID" value="NZ_CP029479.1"/>
</dbReference>
<evidence type="ECO:0000313" key="2">
    <source>
        <dbReference type="EMBL" id="AWM78645.1"/>
    </source>
</evidence>
<dbReference type="PANTHER" id="PTHR23020:SF41">
    <property type="entry name" value="AMINOGLYCOSIDE PHOSPHOTRANSFERASE DOMAIN-CONTAINING PROTEIN"/>
    <property type="match status" value="1"/>
</dbReference>
<dbReference type="AlphaFoldDB" id="A0A2Z3HUV9"/>
<keyword evidence="3" id="KW-1185">Reference proteome</keyword>
<protein>
    <recommendedName>
        <fullName evidence="1">CHK kinase-like domain-containing protein</fullName>
    </recommendedName>
</protein>
<organism evidence="2 3">
    <name type="scientific">Phenylobacterium parvum</name>
    <dbReference type="NCBI Taxonomy" id="2201350"/>
    <lineage>
        <taxon>Bacteria</taxon>
        <taxon>Pseudomonadati</taxon>
        <taxon>Pseudomonadota</taxon>
        <taxon>Alphaproteobacteria</taxon>
        <taxon>Caulobacterales</taxon>
        <taxon>Caulobacteraceae</taxon>
        <taxon>Phenylobacterium</taxon>
    </lineage>
</organism>
<dbReference type="Gene3D" id="3.90.1200.10">
    <property type="match status" value="1"/>
</dbReference>
<dbReference type="InterPro" id="IPR011009">
    <property type="entry name" value="Kinase-like_dom_sf"/>
</dbReference>
<dbReference type="Proteomes" id="UP000247763">
    <property type="component" value="Chromosome"/>
</dbReference>
<sequence length="366" mass="39738">MPDLDFPRAIDAIGPEWLTRKLQGSGALPAGGRVARIVAEPLGQGVGFVSAMQRLRPVYEGDAAGAPASLIAKVSPVDPSSRQVGEIFRFYQKETGFYARLADRTPVRTPQAFGVDYDPSNMDFVLLLEDMSPARMPDQVEGLTLEDAGRAIDAAAGLHGAWWGSPELPGMDWLLTLNSPEMKALEPVYQQCWPAVVDFIGDRMSPYARRAGEALAPRIGALMDLAFEQPRTLMHGDFRADNMMFEAGSSSAPFALVDWQIVMQGPAAFDLAYMLSGSLDVATRRAGQDDLIARHHEGLVRAGVGDYSLSQAREAFRICAMLAWCWPVVAIGSLDFDSPRGLALFHAWAERALALFEDVDGAAVIP</sequence>
<evidence type="ECO:0000313" key="3">
    <source>
        <dbReference type="Proteomes" id="UP000247763"/>
    </source>
</evidence>
<accession>A0A2Z3HUV9</accession>
<reference evidence="3" key="1">
    <citation type="submission" date="2018-05" db="EMBL/GenBank/DDBJ databases">
        <title>Genome sequencing of Phenylobacterium sp. HYN0004.</title>
        <authorList>
            <person name="Yi H."/>
            <person name="Baek C."/>
        </authorList>
    </citation>
    <scope>NUCLEOTIDE SEQUENCE [LARGE SCALE GENOMIC DNA]</scope>
    <source>
        <strain evidence="3">HYN0004</strain>
    </source>
</reference>
<proteinExistence type="predicted"/>
<dbReference type="Pfam" id="PF02958">
    <property type="entry name" value="EcKL"/>
    <property type="match status" value="1"/>
</dbReference>
<dbReference type="SUPFAM" id="SSF56112">
    <property type="entry name" value="Protein kinase-like (PK-like)"/>
    <property type="match status" value="1"/>
</dbReference>
<name>A0A2Z3HUV9_9CAUL</name>
<dbReference type="PANTHER" id="PTHR23020">
    <property type="entry name" value="UNCHARACTERIZED NUCLEAR HORMONE RECEPTOR-RELATED"/>
    <property type="match status" value="1"/>
</dbReference>
<dbReference type="SMART" id="SM00587">
    <property type="entry name" value="CHK"/>
    <property type="match status" value="1"/>
</dbReference>
<feature type="domain" description="CHK kinase-like" evidence="1">
    <location>
        <begin position="126"/>
        <end position="305"/>
    </location>
</feature>
<dbReference type="OrthoDB" id="3806873at2"/>
<dbReference type="InterPro" id="IPR004119">
    <property type="entry name" value="EcKL"/>
</dbReference>
<dbReference type="InterPro" id="IPR052961">
    <property type="entry name" value="Oxido-Kinase-like_Enzymes"/>
</dbReference>
<dbReference type="EMBL" id="CP029479">
    <property type="protein sequence ID" value="AWM78645.1"/>
    <property type="molecule type" value="Genomic_DNA"/>
</dbReference>
<gene>
    <name evidence="2" type="ORF">HYN04_13290</name>
</gene>
<dbReference type="KEGG" id="phb:HYN04_13290"/>